<dbReference type="EMBL" id="CP068393">
    <property type="protein sequence ID" value="QUC67718.1"/>
    <property type="molecule type" value="Genomic_DNA"/>
</dbReference>
<gene>
    <name evidence="1" type="ORF">JYE49_03160</name>
</gene>
<dbReference type="Proteomes" id="UP000682782">
    <property type="component" value="Chromosome"/>
</dbReference>
<accession>A0AC61NLY3</accession>
<organism evidence="1 2">
    <name type="scientific">Aristaeella hokkaidonensis</name>
    <dbReference type="NCBI Taxonomy" id="3046382"/>
    <lineage>
        <taxon>Bacteria</taxon>
        <taxon>Bacillati</taxon>
        <taxon>Bacillota</taxon>
        <taxon>Clostridia</taxon>
        <taxon>Eubacteriales</taxon>
        <taxon>Aristaeellaceae</taxon>
        <taxon>Aristaeella</taxon>
    </lineage>
</organism>
<keyword evidence="2" id="KW-1185">Reference proteome</keyword>
<evidence type="ECO:0000313" key="2">
    <source>
        <dbReference type="Proteomes" id="UP000682782"/>
    </source>
</evidence>
<protein>
    <submittedName>
        <fullName evidence="1">Uncharacterized protein</fullName>
    </submittedName>
</protein>
<reference evidence="1" key="1">
    <citation type="submission" date="2021-01" db="EMBL/GenBank/DDBJ databases">
        <title>Complete genome sequence of Clostridiales bacterium R-7.</title>
        <authorList>
            <person name="Mahoney-Kurpe S.C."/>
            <person name="Palevich N."/>
            <person name="Koike S."/>
            <person name="Moon C.D."/>
            <person name="Attwood G.T."/>
        </authorList>
    </citation>
    <scope>NUCLEOTIDE SEQUENCE</scope>
    <source>
        <strain evidence="1">R-7</strain>
    </source>
</reference>
<proteinExistence type="predicted"/>
<evidence type="ECO:0000313" key="1">
    <source>
        <dbReference type="EMBL" id="QUC67718.1"/>
    </source>
</evidence>
<name>A0AC61NLY3_9FIRM</name>
<sequence>MNYELKGWTPVSDRLYVKVTSDFDSTGYMQPRAILWPDGRLFNIDEVRAFRPAGDSHLLDCYTVIIHGQERHLFFERSVDRLGARLGRWYVEA</sequence>